<dbReference type="Proteomes" id="UP000663860">
    <property type="component" value="Unassembled WGS sequence"/>
</dbReference>
<protein>
    <submittedName>
        <fullName evidence="5">Uncharacterized protein</fullName>
    </submittedName>
</protein>
<dbReference type="EMBL" id="CAJNOG010000106">
    <property type="protein sequence ID" value="CAF0951703.1"/>
    <property type="molecule type" value="Genomic_DNA"/>
</dbReference>
<dbReference type="Proteomes" id="UP000663845">
    <property type="component" value="Unassembled WGS sequence"/>
</dbReference>
<accession>A0A819Q5B6</accession>
<gene>
    <name evidence="2" type="ORF">IZO911_LOCUS7798</name>
    <name evidence="3" type="ORF">JYZ213_LOCUS13336</name>
    <name evidence="5" type="ORF">KXQ929_LOCUS29810</name>
    <name evidence="4" type="ORF">OXD698_LOCUS29554</name>
</gene>
<reference evidence="5" key="1">
    <citation type="submission" date="2021-02" db="EMBL/GenBank/DDBJ databases">
        <authorList>
            <person name="Nowell W R."/>
        </authorList>
    </citation>
    <scope>NUCLEOTIDE SEQUENCE</scope>
</reference>
<dbReference type="EMBL" id="CAJOAZ010003341">
    <property type="protein sequence ID" value="CAF4001588.1"/>
    <property type="molecule type" value="Genomic_DNA"/>
</dbReference>
<dbReference type="EMBL" id="CAJOBB010003142">
    <property type="protein sequence ID" value="CAF4023218.1"/>
    <property type="molecule type" value="Genomic_DNA"/>
</dbReference>
<evidence type="ECO:0000313" key="6">
    <source>
        <dbReference type="Proteomes" id="UP000663868"/>
    </source>
</evidence>
<name>A0A819Q5B6_9BILA</name>
<evidence type="ECO:0000313" key="3">
    <source>
        <dbReference type="EMBL" id="CAF0951703.1"/>
    </source>
</evidence>
<feature type="compositionally biased region" description="Low complexity" evidence="1">
    <location>
        <begin position="1"/>
        <end position="17"/>
    </location>
</feature>
<evidence type="ECO:0000313" key="5">
    <source>
        <dbReference type="EMBL" id="CAF4023218.1"/>
    </source>
</evidence>
<proteinExistence type="predicted"/>
<sequence>MADNSNNMNSNVNQMQQEVKKGQAPDTVSRVDQASLHPGDRYAHVHFKDGAALRDDGTWKHGGRNLSREEKKWLDKWGWTHP</sequence>
<evidence type="ECO:0000313" key="2">
    <source>
        <dbReference type="EMBL" id="CAF0817253.1"/>
    </source>
</evidence>
<comment type="caution">
    <text evidence="5">The sequence shown here is derived from an EMBL/GenBank/DDBJ whole genome shotgun (WGS) entry which is preliminary data.</text>
</comment>
<dbReference type="AlphaFoldDB" id="A0A819Q5B6"/>
<dbReference type="Proteomes" id="UP000663844">
    <property type="component" value="Unassembled WGS sequence"/>
</dbReference>
<feature type="region of interest" description="Disordered" evidence="1">
    <location>
        <begin position="1"/>
        <end position="29"/>
    </location>
</feature>
<evidence type="ECO:0000256" key="1">
    <source>
        <dbReference type="SAM" id="MobiDB-lite"/>
    </source>
</evidence>
<organism evidence="5 6">
    <name type="scientific">Adineta steineri</name>
    <dbReference type="NCBI Taxonomy" id="433720"/>
    <lineage>
        <taxon>Eukaryota</taxon>
        <taxon>Metazoa</taxon>
        <taxon>Spiralia</taxon>
        <taxon>Gnathifera</taxon>
        <taxon>Rotifera</taxon>
        <taxon>Eurotatoria</taxon>
        <taxon>Bdelloidea</taxon>
        <taxon>Adinetida</taxon>
        <taxon>Adinetidae</taxon>
        <taxon>Adineta</taxon>
    </lineage>
</organism>
<dbReference type="EMBL" id="CAJNOE010000051">
    <property type="protein sequence ID" value="CAF0817253.1"/>
    <property type="molecule type" value="Genomic_DNA"/>
</dbReference>
<evidence type="ECO:0000313" key="4">
    <source>
        <dbReference type="EMBL" id="CAF4001588.1"/>
    </source>
</evidence>
<dbReference type="Proteomes" id="UP000663868">
    <property type="component" value="Unassembled WGS sequence"/>
</dbReference>